<comment type="similarity">
    <text evidence="2">Belongs to the SRP receptor beta subunit family.</text>
</comment>
<evidence type="ECO:0000256" key="4">
    <source>
        <dbReference type="ARBA" id="ARBA00022692"/>
    </source>
</evidence>
<keyword evidence="12" id="KW-1185">Reference proteome</keyword>
<dbReference type="SUPFAM" id="SSF52540">
    <property type="entry name" value="P-loop containing nucleoside triphosphate hydrolases"/>
    <property type="match status" value="1"/>
</dbReference>
<dbReference type="STRING" id="400682.A0A1X7V914"/>
<dbReference type="KEGG" id="aqu:105312167"/>
<accession>A0A1X7V914</accession>
<dbReference type="CDD" id="cd04105">
    <property type="entry name" value="SR_beta"/>
    <property type="match status" value="1"/>
</dbReference>
<name>A0A1X7V914_AMPQE</name>
<evidence type="ECO:0000313" key="11">
    <source>
        <dbReference type="EnsemblMetazoa" id="Aqu2.1.36264_001"/>
    </source>
</evidence>
<dbReference type="GO" id="GO:0003924">
    <property type="term" value="F:GTPase activity"/>
    <property type="evidence" value="ECO:0007669"/>
    <property type="project" value="TreeGrafter"/>
</dbReference>
<dbReference type="PANTHER" id="PTHR45909">
    <property type="entry name" value="ADP-RIBOSYLATION FACTOR-RELATED PROTEIN 1"/>
    <property type="match status" value="1"/>
</dbReference>
<evidence type="ECO:0000256" key="3">
    <source>
        <dbReference type="ARBA" id="ARBA00020256"/>
    </source>
</evidence>
<sequence length="244" mass="27039">MPTMEPLAIGIALLVIIISSLVFACFCLRGRSKGRVVCLLGLSNSGKTLLFMRLVSGGFARTQTSMKENKANYSITTKKGSTTEIDLVDVPGDERIRQRVFQQYIEALLGVVILIDSVNFQSRDVAHLLIDLLSEPRVNRKRIPIIIACNKQDLALASSAEDIRTKLENEITQILTSQSVKLSSLDQSKERKKVELLRNDEQTFSFEDSPNNITITSCSARGTGDESSCTPEIEDVTSWLNTLQ</sequence>
<dbReference type="PANTHER" id="PTHR45909:SF1">
    <property type="entry name" value="ADP-RIBOSYLATION FACTOR-RELATED PROTEIN 1"/>
    <property type="match status" value="1"/>
</dbReference>
<dbReference type="EnsemblMetazoa" id="XM_019994651.1">
    <property type="protein sequence ID" value="XP_019850210.1"/>
    <property type="gene ID" value="LOC105312167"/>
</dbReference>
<protein>
    <recommendedName>
        <fullName evidence="3">Signal recognition particle receptor subunit beta</fullName>
    </recommendedName>
</protein>
<comment type="subcellular location">
    <subcellularLocation>
        <location evidence="1">Endoplasmic reticulum membrane</location>
        <topology evidence="1">Single-pass membrane protein</topology>
    </subcellularLocation>
</comment>
<keyword evidence="6" id="KW-0256">Endoplasmic reticulum</keyword>
<evidence type="ECO:0000256" key="9">
    <source>
        <dbReference type="ARBA" id="ARBA00023136"/>
    </source>
</evidence>
<keyword evidence="10" id="KW-0675">Receptor</keyword>
<evidence type="ECO:0000256" key="2">
    <source>
        <dbReference type="ARBA" id="ARBA00005619"/>
    </source>
</evidence>
<evidence type="ECO:0000256" key="7">
    <source>
        <dbReference type="ARBA" id="ARBA00022989"/>
    </source>
</evidence>
<evidence type="ECO:0000256" key="6">
    <source>
        <dbReference type="ARBA" id="ARBA00022824"/>
    </source>
</evidence>
<keyword evidence="7" id="KW-1133">Transmembrane helix</keyword>
<keyword evidence="4" id="KW-0812">Transmembrane</keyword>
<dbReference type="InterPro" id="IPR019009">
    <property type="entry name" value="SRP_receptor_beta_su"/>
</dbReference>
<dbReference type="Proteomes" id="UP000007879">
    <property type="component" value="Unassembled WGS sequence"/>
</dbReference>
<reference evidence="12" key="1">
    <citation type="journal article" date="2010" name="Nature">
        <title>The Amphimedon queenslandica genome and the evolution of animal complexity.</title>
        <authorList>
            <person name="Srivastava M."/>
            <person name="Simakov O."/>
            <person name="Chapman J."/>
            <person name="Fahey B."/>
            <person name="Gauthier M.E."/>
            <person name="Mitros T."/>
            <person name="Richards G.S."/>
            <person name="Conaco C."/>
            <person name="Dacre M."/>
            <person name="Hellsten U."/>
            <person name="Larroux C."/>
            <person name="Putnam N.H."/>
            <person name="Stanke M."/>
            <person name="Adamska M."/>
            <person name="Darling A."/>
            <person name="Degnan S.M."/>
            <person name="Oakley T.H."/>
            <person name="Plachetzki D.C."/>
            <person name="Zhai Y."/>
            <person name="Adamski M."/>
            <person name="Calcino A."/>
            <person name="Cummins S.F."/>
            <person name="Goodstein D.M."/>
            <person name="Harris C."/>
            <person name="Jackson D.J."/>
            <person name="Leys S.P."/>
            <person name="Shu S."/>
            <person name="Woodcroft B.J."/>
            <person name="Vervoort M."/>
            <person name="Kosik K.S."/>
            <person name="Manning G."/>
            <person name="Degnan B.M."/>
            <person name="Rokhsar D.S."/>
        </authorList>
    </citation>
    <scope>NUCLEOTIDE SEQUENCE [LARGE SCALE GENOMIC DNA]</scope>
</reference>
<keyword evidence="5" id="KW-0547">Nucleotide-binding</keyword>
<dbReference type="AlphaFoldDB" id="A0A1X7V914"/>
<evidence type="ECO:0000313" key="12">
    <source>
        <dbReference type="Proteomes" id="UP000007879"/>
    </source>
</evidence>
<dbReference type="InterPro" id="IPR024156">
    <property type="entry name" value="Small_GTPase_ARF"/>
</dbReference>
<dbReference type="Pfam" id="PF09439">
    <property type="entry name" value="SRPRB"/>
    <property type="match status" value="1"/>
</dbReference>
<organism evidence="11">
    <name type="scientific">Amphimedon queenslandica</name>
    <name type="common">Sponge</name>
    <dbReference type="NCBI Taxonomy" id="400682"/>
    <lineage>
        <taxon>Eukaryota</taxon>
        <taxon>Metazoa</taxon>
        <taxon>Porifera</taxon>
        <taxon>Demospongiae</taxon>
        <taxon>Heteroscleromorpha</taxon>
        <taxon>Haplosclerida</taxon>
        <taxon>Niphatidae</taxon>
        <taxon>Amphimedon</taxon>
    </lineage>
</organism>
<dbReference type="InParanoid" id="A0A1X7V914"/>
<evidence type="ECO:0000256" key="1">
    <source>
        <dbReference type="ARBA" id="ARBA00004389"/>
    </source>
</evidence>
<evidence type="ECO:0000256" key="10">
    <source>
        <dbReference type="ARBA" id="ARBA00023170"/>
    </source>
</evidence>
<dbReference type="GO" id="GO:0005789">
    <property type="term" value="C:endoplasmic reticulum membrane"/>
    <property type="evidence" value="ECO:0007669"/>
    <property type="project" value="UniProtKB-SubCell"/>
</dbReference>
<reference evidence="11" key="2">
    <citation type="submission" date="2017-05" db="UniProtKB">
        <authorList>
            <consortium name="EnsemblMetazoa"/>
        </authorList>
    </citation>
    <scope>IDENTIFICATION</scope>
</reference>
<dbReference type="InterPro" id="IPR027417">
    <property type="entry name" value="P-loop_NTPase"/>
</dbReference>
<dbReference type="OrthoDB" id="41266at2759"/>
<dbReference type="GO" id="GO:0034067">
    <property type="term" value="P:protein localization to Golgi apparatus"/>
    <property type="evidence" value="ECO:0007669"/>
    <property type="project" value="TreeGrafter"/>
</dbReference>
<keyword evidence="9" id="KW-0472">Membrane</keyword>
<dbReference type="Gene3D" id="3.40.50.300">
    <property type="entry name" value="P-loop containing nucleotide triphosphate hydrolases"/>
    <property type="match status" value="1"/>
</dbReference>
<dbReference type="GO" id="GO:0043001">
    <property type="term" value="P:Golgi to plasma membrane protein transport"/>
    <property type="evidence" value="ECO:0007669"/>
    <property type="project" value="TreeGrafter"/>
</dbReference>
<gene>
    <name evidence="11" type="primary">105312167</name>
</gene>
<dbReference type="GO" id="GO:0005525">
    <property type="term" value="F:GTP binding"/>
    <property type="evidence" value="ECO:0007669"/>
    <property type="project" value="UniProtKB-KW"/>
</dbReference>
<proteinExistence type="inferred from homology"/>
<dbReference type="GO" id="GO:0006886">
    <property type="term" value="P:intracellular protein transport"/>
    <property type="evidence" value="ECO:0007669"/>
    <property type="project" value="TreeGrafter"/>
</dbReference>
<evidence type="ECO:0000256" key="5">
    <source>
        <dbReference type="ARBA" id="ARBA00022741"/>
    </source>
</evidence>
<evidence type="ECO:0000256" key="8">
    <source>
        <dbReference type="ARBA" id="ARBA00023134"/>
    </source>
</evidence>
<keyword evidence="8" id="KW-0342">GTP-binding</keyword>
<dbReference type="EnsemblMetazoa" id="Aqu2.1.36264_001">
    <property type="protein sequence ID" value="Aqu2.1.36264_001"/>
    <property type="gene ID" value="Aqu2.1.36264"/>
</dbReference>
<dbReference type="GO" id="GO:0005794">
    <property type="term" value="C:Golgi apparatus"/>
    <property type="evidence" value="ECO:0007669"/>
    <property type="project" value="TreeGrafter"/>
</dbReference>